<dbReference type="Gene3D" id="1.50.10.20">
    <property type="match status" value="1"/>
</dbReference>
<accession>A0ABR5J523</accession>
<dbReference type="Pfam" id="PF14028">
    <property type="entry name" value="Lant_dehydr_C"/>
    <property type="match status" value="1"/>
</dbReference>
<proteinExistence type="predicted"/>
<feature type="non-terminal residue" evidence="3">
    <location>
        <position position="554"/>
    </location>
</feature>
<dbReference type="NCBIfam" id="TIGR03891">
    <property type="entry name" value="thiopep_ocin"/>
    <property type="match status" value="1"/>
</dbReference>
<dbReference type="SUPFAM" id="SSF158745">
    <property type="entry name" value="LanC-like"/>
    <property type="match status" value="1"/>
</dbReference>
<sequence>MYKRQAEHLPGGEWLYASVYCAAERQDELIATELPSLLHSLPPEGIDRWFFLRYRDQEQPQLRLRLHGDPGVLTAQGLPRLNEWVAGLRASGLARRLILDTYDPEAERYGGAEAIDAAERAFHADSLAVLEQLRLLDTGRLTVDPLLLAAANYVDLIRAFWPDDAGSPTPDGEPQWVRWLLGSYAKHGASAAYRVFRKRRRDAVALIDPYGDWASLRERPGGEAVLAAFARRAPAVAGRRGVRARPAPPVAAVGAAAADPELAVPYASQPADRHRPRRRAGHVRHRARRRPGPPRPPEAQRMNPVSTQRPADEAAEADGPRGSAEASKAGRAAEAADRGASGGPQADDPPRADRATAARAASVVAELAGRLADPDAVVAVATAEGNVDRPPGRDPVHPWGGVTLAEGHPGVALLFAELAQDDPRHRAHAHAHLALAARALSANHGAGLYVGAPSLALAACAARRGPGDYATLLDRLDSRIEARVRQLLAAEDERLAARRAGASMDVYDLILGLAGIGRYLLLRADRHRDALTDTLAYLVRLTEPVRHLGHTVPG</sequence>
<protein>
    <recommendedName>
        <fullName evidence="2">Thiopeptide-type bacteriocin biosynthesis domain-containing protein</fullName>
    </recommendedName>
</protein>
<dbReference type="EMBL" id="LGUT01001779">
    <property type="protein sequence ID" value="KOG88241.1"/>
    <property type="molecule type" value="Genomic_DNA"/>
</dbReference>
<feature type="domain" description="Thiopeptide-type bacteriocin biosynthesis" evidence="2">
    <location>
        <begin position="14"/>
        <end position="213"/>
    </location>
</feature>
<reference evidence="3 4" key="1">
    <citation type="submission" date="2015-07" db="EMBL/GenBank/DDBJ databases">
        <authorList>
            <person name="Ju K.-S."/>
            <person name="Doroghazi J.R."/>
            <person name="Metcalf W.W."/>
        </authorList>
    </citation>
    <scope>NUCLEOTIDE SEQUENCE [LARGE SCALE GENOMIC DNA]</scope>
    <source>
        <strain evidence="3 4">NRRL B-3589</strain>
    </source>
</reference>
<keyword evidence="4" id="KW-1185">Reference proteome</keyword>
<dbReference type="PRINTS" id="PR01955">
    <property type="entry name" value="LANCFRANKIA"/>
</dbReference>
<organism evidence="3 4">
    <name type="scientific">Streptomyces varsoviensis</name>
    <dbReference type="NCBI Taxonomy" id="67373"/>
    <lineage>
        <taxon>Bacteria</taxon>
        <taxon>Bacillati</taxon>
        <taxon>Actinomycetota</taxon>
        <taxon>Actinomycetes</taxon>
        <taxon>Kitasatosporales</taxon>
        <taxon>Streptomycetaceae</taxon>
        <taxon>Streptomyces</taxon>
    </lineage>
</organism>
<evidence type="ECO:0000259" key="2">
    <source>
        <dbReference type="Pfam" id="PF14028"/>
    </source>
</evidence>
<evidence type="ECO:0000313" key="3">
    <source>
        <dbReference type="EMBL" id="KOG88241.1"/>
    </source>
</evidence>
<feature type="compositionally biased region" description="Basic residues" evidence="1">
    <location>
        <begin position="274"/>
        <end position="292"/>
    </location>
</feature>
<comment type="caution">
    <text evidence="3">The sequence shown here is derived from an EMBL/GenBank/DDBJ whole genome shotgun (WGS) entry which is preliminary data.</text>
</comment>
<feature type="region of interest" description="Disordered" evidence="1">
    <location>
        <begin position="264"/>
        <end position="358"/>
    </location>
</feature>
<name>A0ABR5J523_9ACTN</name>
<dbReference type="InterPro" id="IPR007822">
    <property type="entry name" value="LANC-like"/>
</dbReference>
<evidence type="ECO:0000313" key="4">
    <source>
        <dbReference type="Proteomes" id="UP000037020"/>
    </source>
</evidence>
<dbReference type="Pfam" id="PF05147">
    <property type="entry name" value="LANC_like"/>
    <property type="match status" value="1"/>
</dbReference>
<gene>
    <name evidence="3" type="ORF">ADK38_20870</name>
</gene>
<feature type="compositionally biased region" description="Low complexity" evidence="1">
    <location>
        <begin position="321"/>
        <end position="333"/>
    </location>
</feature>
<dbReference type="InterPro" id="IPR023809">
    <property type="entry name" value="Thiopep_bacteriocin_synth_dom"/>
</dbReference>
<evidence type="ECO:0000256" key="1">
    <source>
        <dbReference type="SAM" id="MobiDB-lite"/>
    </source>
</evidence>
<dbReference type="Proteomes" id="UP000037020">
    <property type="component" value="Unassembled WGS sequence"/>
</dbReference>